<evidence type="ECO:0000313" key="1">
    <source>
        <dbReference type="EMBL" id="EKO53889.1"/>
    </source>
</evidence>
<proteinExistence type="predicted"/>
<organism evidence="1 2">
    <name type="scientific">Leptospira kirschneri str. 200802841</name>
    <dbReference type="NCBI Taxonomy" id="1193047"/>
    <lineage>
        <taxon>Bacteria</taxon>
        <taxon>Pseudomonadati</taxon>
        <taxon>Spirochaetota</taxon>
        <taxon>Spirochaetia</taxon>
        <taxon>Leptospirales</taxon>
        <taxon>Leptospiraceae</taxon>
        <taxon>Leptospira</taxon>
    </lineage>
</organism>
<dbReference type="Proteomes" id="UP000006339">
    <property type="component" value="Unassembled WGS sequence"/>
</dbReference>
<comment type="caution">
    <text evidence="1">The sequence shown here is derived from an EMBL/GenBank/DDBJ whole genome shotgun (WGS) entry which is preliminary data.</text>
</comment>
<name>A0A828YBD2_9LEPT</name>
<dbReference type="EMBL" id="AKWH02000003">
    <property type="protein sequence ID" value="EKO53889.1"/>
    <property type="molecule type" value="Genomic_DNA"/>
</dbReference>
<keyword evidence="2" id="KW-1185">Reference proteome</keyword>
<dbReference type="AlphaFoldDB" id="A0A828YBD2"/>
<reference evidence="1" key="1">
    <citation type="submission" date="2012-10" db="EMBL/GenBank/DDBJ databases">
        <authorList>
            <person name="Harkins D.M."/>
            <person name="Durkin A.S."/>
            <person name="Brinkac L.M."/>
            <person name="Selengut J.D."/>
            <person name="Sanka R."/>
            <person name="DePew J."/>
            <person name="Purushe J."/>
            <person name="Picardeau M."/>
            <person name="Werts C."/>
            <person name="Goarant C."/>
            <person name="Vinetz J.M."/>
            <person name="Sutton G.G."/>
            <person name="Nelson W.C."/>
            <person name="Fouts D.E."/>
        </authorList>
    </citation>
    <scope>NUCLEOTIDE SEQUENCE [LARGE SCALE GENOMIC DNA]</scope>
    <source>
        <strain evidence="1">200802841</strain>
    </source>
</reference>
<gene>
    <name evidence="1" type="ORF">LEP1GSC131_4433</name>
</gene>
<protein>
    <submittedName>
        <fullName evidence="1">Uncharacterized protein</fullName>
    </submittedName>
</protein>
<sequence length="38" mass="4503">MFTPEQFMKKIKTCKMIHICFMKNSFVSIINFSISESL</sequence>
<evidence type="ECO:0000313" key="2">
    <source>
        <dbReference type="Proteomes" id="UP000006339"/>
    </source>
</evidence>
<accession>A0A828YBD2</accession>